<feature type="region of interest" description="Disordered" evidence="10">
    <location>
        <begin position="77"/>
        <end position="187"/>
    </location>
</feature>
<reference evidence="13 14" key="1">
    <citation type="submission" date="2015-05" db="EMBL/GenBank/DDBJ databases">
        <authorList>
            <person name="Fogelqvist Johan"/>
        </authorList>
    </citation>
    <scope>NUCLEOTIDE SEQUENCE [LARGE SCALE GENOMIC DNA]</scope>
    <source>
        <strain evidence="11">VL1</strain>
        <strain evidence="12">VL2</strain>
    </source>
</reference>
<evidence type="ECO:0000256" key="8">
    <source>
        <dbReference type="ARBA" id="ARBA00023242"/>
    </source>
</evidence>
<evidence type="ECO:0000256" key="5">
    <source>
        <dbReference type="ARBA" id="ARBA00023015"/>
    </source>
</evidence>
<dbReference type="AlphaFoldDB" id="A0A0G4KTN7"/>
<evidence type="ECO:0000313" key="12">
    <source>
        <dbReference type="EMBL" id="CRK27318.1"/>
    </source>
</evidence>
<keyword evidence="7 9" id="KW-0804">Transcription</keyword>
<keyword evidence="8 9" id="KW-0539">Nucleus</keyword>
<evidence type="ECO:0000256" key="4">
    <source>
        <dbReference type="ARBA" id="ARBA00022853"/>
    </source>
</evidence>
<comment type="subcellular location">
    <subcellularLocation>
        <location evidence="1 9">Nucleus</location>
    </subcellularLocation>
</comment>
<evidence type="ECO:0000313" key="11">
    <source>
        <dbReference type="EMBL" id="CRK13107.1"/>
    </source>
</evidence>
<feature type="compositionally biased region" description="Basic and acidic residues" evidence="10">
    <location>
        <begin position="162"/>
        <end position="174"/>
    </location>
</feature>
<keyword evidence="5 9" id="KW-0805">Transcription regulation</keyword>
<protein>
    <recommendedName>
        <fullName evidence="3 9">Chromatin modification-related protein EAF6</fullName>
    </recommendedName>
</protein>
<keyword evidence="9" id="KW-0227">DNA damage</keyword>
<evidence type="ECO:0000313" key="14">
    <source>
        <dbReference type="Proteomes" id="UP000045706"/>
    </source>
</evidence>
<name>A0A0G4KTN7_VERLO</name>
<feature type="compositionally biased region" description="Polar residues" evidence="10">
    <location>
        <begin position="109"/>
        <end position="140"/>
    </location>
</feature>
<evidence type="ECO:0000256" key="6">
    <source>
        <dbReference type="ARBA" id="ARBA00023054"/>
    </source>
</evidence>
<sequence>MAENVAPTTGIAGATPSLQMYKQEQVKLKAMLEQRNQVARRLAAIESDIETKEAAYLDSTPHGNIIAGFDNYIKGTSGAGAQRRKQGNTEQHRVFSRSSISYRPGSARFTPTLSFQPEVTTPGSVGSTPASHAPTPMSTSFKDKDGATPTSTTAGKGKKNKKQNEEDSEAESHAPNKKRINFGAARK</sequence>
<proteinExistence type="inferred from homology"/>
<keyword evidence="6" id="KW-0175">Coiled coil</keyword>
<keyword evidence="9" id="KW-0234">DNA repair</keyword>
<dbReference type="GO" id="GO:0006281">
    <property type="term" value="P:DNA repair"/>
    <property type="evidence" value="ECO:0007669"/>
    <property type="project" value="UniProtKB-UniRule"/>
</dbReference>
<evidence type="ECO:0000256" key="7">
    <source>
        <dbReference type="ARBA" id="ARBA00023163"/>
    </source>
</evidence>
<dbReference type="STRING" id="100787.A0A0G4KTN7"/>
<evidence type="ECO:0000256" key="2">
    <source>
        <dbReference type="ARBA" id="ARBA00010916"/>
    </source>
</evidence>
<accession>A0A0G4KTN7</accession>
<gene>
    <name evidence="11" type="ORF">BN1708_002469</name>
    <name evidence="12" type="ORF">BN1723_003488</name>
</gene>
<dbReference type="GO" id="GO:0005634">
    <property type="term" value="C:nucleus"/>
    <property type="evidence" value="ECO:0007669"/>
    <property type="project" value="UniProtKB-SubCell"/>
</dbReference>
<evidence type="ECO:0000256" key="10">
    <source>
        <dbReference type="SAM" id="MobiDB-lite"/>
    </source>
</evidence>
<dbReference type="Proteomes" id="UP000045706">
    <property type="component" value="Unassembled WGS sequence"/>
</dbReference>
<dbReference type="Pfam" id="PF09340">
    <property type="entry name" value="NuA4"/>
    <property type="match status" value="1"/>
</dbReference>
<keyword evidence="4 9" id="KW-0156">Chromatin regulator</keyword>
<dbReference type="EMBL" id="CVQH01004446">
    <property type="protein sequence ID" value="CRK13107.1"/>
    <property type="molecule type" value="Genomic_DNA"/>
</dbReference>
<dbReference type="InterPro" id="IPR015418">
    <property type="entry name" value="Eaf6"/>
</dbReference>
<evidence type="ECO:0000256" key="3">
    <source>
        <dbReference type="ARBA" id="ARBA00018504"/>
    </source>
</evidence>
<feature type="compositionally biased region" description="Basic residues" evidence="10">
    <location>
        <begin position="175"/>
        <end position="187"/>
    </location>
</feature>
<comment type="similarity">
    <text evidence="2 9">Belongs to the EAF6 family.</text>
</comment>
<comment type="subunit">
    <text evidence="9">Component of the NuA4 histone acetyltransferase complex.</text>
</comment>
<organism evidence="11 13">
    <name type="scientific">Verticillium longisporum</name>
    <name type="common">Verticillium dahliae var. longisporum</name>
    <dbReference type="NCBI Taxonomy" id="100787"/>
    <lineage>
        <taxon>Eukaryota</taxon>
        <taxon>Fungi</taxon>
        <taxon>Dikarya</taxon>
        <taxon>Ascomycota</taxon>
        <taxon>Pezizomycotina</taxon>
        <taxon>Sordariomycetes</taxon>
        <taxon>Hypocreomycetidae</taxon>
        <taxon>Glomerellales</taxon>
        <taxon>Plectosphaerellaceae</taxon>
        <taxon>Verticillium</taxon>
    </lineage>
</organism>
<dbReference type="GO" id="GO:0035267">
    <property type="term" value="C:NuA4 histone acetyltransferase complex"/>
    <property type="evidence" value="ECO:0007669"/>
    <property type="project" value="UniProtKB-UniRule"/>
</dbReference>
<dbReference type="PANTHER" id="PTHR13476">
    <property type="entry name" value="CHROMATIN MODIFICATION-RELATED PROTEIN MEAF6"/>
    <property type="match status" value="1"/>
</dbReference>
<dbReference type="Proteomes" id="UP000044602">
    <property type="component" value="Unassembled WGS sequence"/>
</dbReference>
<dbReference type="EMBL" id="CVQI01020001">
    <property type="protein sequence ID" value="CRK27318.1"/>
    <property type="molecule type" value="Genomic_DNA"/>
</dbReference>
<comment type="function">
    <text evidence="9">Component of the NuA4 histone acetyltransferase complex which is involved in transcriptional activation of selected genes principally by acetylation of nucleosomal histone H4 and H2A. The NuA4 complex is also involved in DNA repair.</text>
</comment>
<keyword evidence="13" id="KW-1185">Reference proteome</keyword>
<evidence type="ECO:0000256" key="9">
    <source>
        <dbReference type="RuleBase" id="RU368022"/>
    </source>
</evidence>
<dbReference type="GO" id="GO:0006325">
    <property type="term" value="P:chromatin organization"/>
    <property type="evidence" value="ECO:0007669"/>
    <property type="project" value="UniProtKB-KW"/>
</dbReference>
<evidence type="ECO:0000313" key="13">
    <source>
        <dbReference type="Proteomes" id="UP000044602"/>
    </source>
</evidence>
<evidence type="ECO:0000256" key="1">
    <source>
        <dbReference type="ARBA" id="ARBA00004123"/>
    </source>
</evidence>